<evidence type="ECO:0000313" key="2">
    <source>
        <dbReference type="EMBL" id="MFC5066541.1"/>
    </source>
</evidence>
<dbReference type="Pfam" id="PF12779">
    <property type="entry name" value="WXXGXW"/>
    <property type="match status" value="1"/>
</dbReference>
<feature type="region of interest" description="Disordered" evidence="1">
    <location>
        <begin position="31"/>
        <end position="50"/>
    </location>
</feature>
<proteinExistence type="predicted"/>
<protein>
    <submittedName>
        <fullName evidence="2">YXWGXW repeat-containing protein</fullName>
    </submittedName>
</protein>
<feature type="compositionally biased region" description="Low complexity" evidence="1">
    <location>
        <begin position="38"/>
        <end position="50"/>
    </location>
</feature>
<evidence type="ECO:0000256" key="1">
    <source>
        <dbReference type="SAM" id="MobiDB-lite"/>
    </source>
</evidence>
<reference evidence="3" key="1">
    <citation type="journal article" date="2019" name="Int. J. Syst. Evol. Microbiol.">
        <title>The Global Catalogue of Microorganisms (GCM) 10K type strain sequencing project: providing services to taxonomists for standard genome sequencing and annotation.</title>
        <authorList>
            <consortium name="The Broad Institute Genomics Platform"/>
            <consortium name="The Broad Institute Genome Sequencing Center for Infectious Disease"/>
            <person name="Wu L."/>
            <person name="Ma J."/>
        </authorList>
    </citation>
    <scope>NUCLEOTIDE SEQUENCE [LARGE SCALE GENOMIC DNA]</scope>
    <source>
        <strain evidence="3">CGMCC 1.16444</strain>
    </source>
</reference>
<dbReference type="RefSeq" id="WP_114955327.1">
    <property type="nucleotide sequence ID" value="NZ_JBHSJF010000001.1"/>
</dbReference>
<dbReference type="Proteomes" id="UP001595796">
    <property type="component" value="Unassembled WGS sequence"/>
</dbReference>
<name>A0ABV9YV82_9HYPH</name>
<sequence length="98" mass="11183">MLSRRQLILGLGSGFAASSVAFDPVYAQTVPDGRRRSPFPSWGRRPPAPPARYEAVPDNRPGFEWLEGRWVWTARQGRWVWVPGRWVRSRRVRLPGAG</sequence>
<dbReference type="InterPro" id="IPR024447">
    <property type="entry name" value="YXWGXW_rpt"/>
</dbReference>
<gene>
    <name evidence="2" type="ORF">ACFPFW_00755</name>
</gene>
<accession>A0ABV9YV82</accession>
<comment type="caution">
    <text evidence="2">The sequence shown here is derived from an EMBL/GenBank/DDBJ whole genome shotgun (WGS) entry which is preliminary data.</text>
</comment>
<organism evidence="2 3">
    <name type="scientific">Flaviflagellibacter deserti</name>
    <dbReference type="NCBI Taxonomy" id="2267266"/>
    <lineage>
        <taxon>Bacteria</taxon>
        <taxon>Pseudomonadati</taxon>
        <taxon>Pseudomonadota</taxon>
        <taxon>Alphaproteobacteria</taxon>
        <taxon>Hyphomicrobiales</taxon>
        <taxon>Flaviflagellibacter</taxon>
    </lineage>
</organism>
<dbReference type="EMBL" id="JBHSJF010000001">
    <property type="protein sequence ID" value="MFC5066541.1"/>
    <property type="molecule type" value="Genomic_DNA"/>
</dbReference>
<keyword evidence="3" id="KW-1185">Reference proteome</keyword>
<evidence type="ECO:0000313" key="3">
    <source>
        <dbReference type="Proteomes" id="UP001595796"/>
    </source>
</evidence>